<dbReference type="Proteomes" id="UP001254257">
    <property type="component" value="Unassembled WGS sequence"/>
</dbReference>
<accession>A0ABU3SF43</accession>
<evidence type="ECO:0000313" key="1">
    <source>
        <dbReference type="EMBL" id="MDU0343311.1"/>
    </source>
</evidence>
<gene>
    <name evidence="1" type="ORF">RKE40_25775</name>
</gene>
<proteinExistence type="predicted"/>
<dbReference type="RefSeq" id="WP_316021044.1">
    <property type="nucleotide sequence ID" value="NZ_JAWDID010000065.1"/>
</dbReference>
<evidence type="ECO:0000313" key="2">
    <source>
        <dbReference type="Proteomes" id="UP001254257"/>
    </source>
</evidence>
<reference evidence="1 2" key="1">
    <citation type="submission" date="2023-09" db="EMBL/GenBank/DDBJ databases">
        <title>Whole genome shotgun sequencing (WGS) of Bosea sp. ZW T0_25, isolated from stored onions (Allium cepa).</title>
        <authorList>
            <person name="Stoll D.A."/>
            <person name="Huch M."/>
        </authorList>
    </citation>
    <scope>NUCLEOTIDE SEQUENCE [LARGE SCALE GENOMIC DNA]</scope>
    <source>
        <strain evidence="1 2">ZW T0_25</strain>
    </source>
</reference>
<comment type="caution">
    <text evidence="1">The sequence shown here is derived from an EMBL/GenBank/DDBJ whole genome shotgun (WGS) entry which is preliminary data.</text>
</comment>
<sequence>MESFIAALVSLLILNPIQSAITSQLSALGIPRDSAEKVAACARAATPAIVTRVGDNPGWAVGQVVRFWTGAASPVIVLVEIAPQCAGAVETAKRAISRPA</sequence>
<keyword evidence="2" id="KW-1185">Reference proteome</keyword>
<protein>
    <submittedName>
        <fullName evidence="1">Uncharacterized protein</fullName>
    </submittedName>
</protein>
<dbReference type="EMBL" id="JAWDID010000065">
    <property type="protein sequence ID" value="MDU0343311.1"/>
    <property type="molecule type" value="Genomic_DNA"/>
</dbReference>
<name>A0ABU3SF43_9HYPH</name>
<organism evidence="1 2">
    <name type="scientific">Bosea rubneri</name>
    <dbReference type="NCBI Taxonomy" id="3075434"/>
    <lineage>
        <taxon>Bacteria</taxon>
        <taxon>Pseudomonadati</taxon>
        <taxon>Pseudomonadota</taxon>
        <taxon>Alphaproteobacteria</taxon>
        <taxon>Hyphomicrobiales</taxon>
        <taxon>Boseaceae</taxon>
        <taxon>Bosea</taxon>
    </lineage>
</organism>